<protein>
    <submittedName>
        <fullName evidence="1">Uncharacterized protein</fullName>
    </submittedName>
</protein>
<name>A0A512PQS1_9LACO</name>
<proteinExistence type="predicted"/>
<comment type="caution">
    <text evidence="1">The sequence shown here is derived from an EMBL/GenBank/DDBJ whole genome shotgun (WGS) entry which is preliminary data.</text>
</comment>
<evidence type="ECO:0000313" key="2">
    <source>
        <dbReference type="Proteomes" id="UP000321569"/>
    </source>
</evidence>
<organism evidence="1 2">
    <name type="scientific">Lentilactobacillus rapi</name>
    <dbReference type="NCBI Taxonomy" id="481723"/>
    <lineage>
        <taxon>Bacteria</taxon>
        <taxon>Bacillati</taxon>
        <taxon>Bacillota</taxon>
        <taxon>Bacilli</taxon>
        <taxon>Lactobacillales</taxon>
        <taxon>Lactobacillaceae</taxon>
        <taxon>Lentilactobacillus</taxon>
    </lineage>
</organism>
<dbReference type="AlphaFoldDB" id="A0A512PQS1"/>
<dbReference type="Proteomes" id="UP000321569">
    <property type="component" value="Unassembled WGS sequence"/>
</dbReference>
<dbReference type="RefSeq" id="WP_054748098.1">
    <property type="nucleotide sequence ID" value="NZ_BKAM01000091.1"/>
</dbReference>
<dbReference type="EMBL" id="BKAM01000091">
    <property type="protein sequence ID" value="GEP73544.1"/>
    <property type="molecule type" value="Genomic_DNA"/>
</dbReference>
<sequence>MESYTKKSLLLDVLNEVCGQLNIKVSSLIFLNYEFTNEQIRDLYQYLTLKDSLTLTVEAFELSQELISIKPDLGEDQAEDMASQLIDALRKEGRFENVWV</sequence>
<dbReference type="STRING" id="1423795.FD12_GL002334"/>
<evidence type="ECO:0000313" key="1">
    <source>
        <dbReference type="EMBL" id="GEP73544.1"/>
    </source>
</evidence>
<accession>A0A512PQS1</accession>
<gene>
    <name evidence="1" type="ORF">LRA02_24120</name>
</gene>
<reference evidence="1 2" key="1">
    <citation type="submission" date="2019-07" db="EMBL/GenBank/DDBJ databases">
        <title>Whole genome shotgun sequence of Lactobacillus rapi NBRC 109618.</title>
        <authorList>
            <person name="Hosoyama A."/>
            <person name="Uohara A."/>
            <person name="Ohji S."/>
            <person name="Ichikawa N."/>
        </authorList>
    </citation>
    <scope>NUCLEOTIDE SEQUENCE [LARGE SCALE GENOMIC DNA]</scope>
    <source>
        <strain evidence="1 2">NBRC 109618</strain>
    </source>
</reference>